<dbReference type="InterPro" id="IPR017907">
    <property type="entry name" value="Znf_RING_CS"/>
</dbReference>
<dbReference type="InterPro" id="IPR038037">
    <property type="entry name" value="PCGF6_RING-HC"/>
</dbReference>
<evidence type="ECO:0000256" key="1">
    <source>
        <dbReference type="ARBA" id="ARBA00004123"/>
    </source>
</evidence>
<reference evidence="8" key="1">
    <citation type="submission" date="2020-06" db="EMBL/GenBank/DDBJ databases">
        <authorList>
            <consortium name="Wellcome Sanger Institute Data Sharing"/>
        </authorList>
    </citation>
    <scope>NUCLEOTIDE SEQUENCE [LARGE SCALE GENOMIC DNA]</scope>
</reference>
<dbReference type="GO" id="GO:0031519">
    <property type="term" value="C:PcG protein complex"/>
    <property type="evidence" value="ECO:0007669"/>
    <property type="project" value="UniProtKB-ARBA"/>
</dbReference>
<protein>
    <submittedName>
        <fullName evidence="8">Polycomb group ring finger 6</fullName>
    </submittedName>
</protein>
<evidence type="ECO:0000259" key="7">
    <source>
        <dbReference type="PROSITE" id="PS50089"/>
    </source>
</evidence>
<keyword evidence="2" id="KW-0479">Metal-binding</keyword>
<dbReference type="SUPFAM" id="SSF57850">
    <property type="entry name" value="RING/U-box"/>
    <property type="match status" value="1"/>
</dbReference>
<dbReference type="FunFam" id="3.30.40.10:FF:000033">
    <property type="entry name" value="Polycomb group RING finger protein 3"/>
    <property type="match status" value="1"/>
</dbReference>
<evidence type="ECO:0000256" key="5">
    <source>
        <dbReference type="ARBA" id="ARBA00023242"/>
    </source>
</evidence>
<keyword evidence="9" id="KW-1185">Reference proteome</keyword>
<reference evidence="8" key="3">
    <citation type="submission" date="2025-09" db="UniProtKB">
        <authorList>
            <consortium name="Ensembl"/>
        </authorList>
    </citation>
    <scope>IDENTIFICATION</scope>
</reference>
<dbReference type="InterPro" id="IPR013083">
    <property type="entry name" value="Znf_RING/FYVE/PHD"/>
</dbReference>
<name>A0A8C5GAS3_GOUWI</name>
<dbReference type="InterPro" id="IPR001841">
    <property type="entry name" value="Znf_RING"/>
</dbReference>
<evidence type="ECO:0000256" key="4">
    <source>
        <dbReference type="ARBA" id="ARBA00022833"/>
    </source>
</evidence>
<evidence type="ECO:0000256" key="2">
    <source>
        <dbReference type="ARBA" id="ARBA00022723"/>
    </source>
</evidence>
<dbReference type="Gene3D" id="3.10.20.90">
    <property type="entry name" value="Phosphatidylinositol 3-kinase Catalytic Subunit, Chain A, domain 1"/>
    <property type="match status" value="1"/>
</dbReference>
<keyword evidence="5" id="KW-0539">Nucleus</keyword>
<organism evidence="8 9">
    <name type="scientific">Gouania willdenowi</name>
    <name type="common">Blunt-snouted clingfish</name>
    <name type="synonym">Lepadogaster willdenowi</name>
    <dbReference type="NCBI Taxonomy" id="441366"/>
    <lineage>
        <taxon>Eukaryota</taxon>
        <taxon>Metazoa</taxon>
        <taxon>Chordata</taxon>
        <taxon>Craniata</taxon>
        <taxon>Vertebrata</taxon>
        <taxon>Euteleostomi</taxon>
        <taxon>Actinopterygii</taxon>
        <taxon>Neopterygii</taxon>
        <taxon>Teleostei</taxon>
        <taxon>Neoteleostei</taxon>
        <taxon>Acanthomorphata</taxon>
        <taxon>Ovalentaria</taxon>
        <taxon>Blenniimorphae</taxon>
        <taxon>Blenniiformes</taxon>
        <taxon>Gobiesocoidei</taxon>
        <taxon>Gobiesocidae</taxon>
        <taxon>Gobiesocinae</taxon>
        <taxon>Gouania</taxon>
    </lineage>
</organism>
<reference evidence="8" key="2">
    <citation type="submission" date="2025-08" db="UniProtKB">
        <authorList>
            <consortium name="Ensembl"/>
        </authorList>
    </citation>
    <scope>IDENTIFICATION</scope>
</reference>
<dbReference type="InterPro" id="IPR051507">
    <property type="entry name" value="PcG_RING_finger"/>
</dbReference>
<dbReference type="Ensembl" id="ENSGWIT00000029161.1">
    <property type="protein sequence ID" value="ENSGWIP00000026696.1"/>
    <property type="gene ID" value="ENSGWIG00000014005.1"/>
</dbReference>
<dbReference type="Gene3D" id="3.30.40.10">
    <property type="entry name" value="Zinc/RING finger domain, C3HC4 (zinc finger)"/>
    <property type="match status" value="1"/>
</dbReference>
<comment type="subcellular location">
    <subcellularLocation>
        <location evidence="1">Nucleus</location>
    </subcellularLocation>
</comment>
<feature type="domain" description="RING-type" evidence="7">
    <location>
        <begin position="61"/>
        <end position="100"/>
    </location>
</feature>
<evidence type="ECO:0000313" key="8">
    <source>
        <dbReference type="Ensembl" id="ENSGWIP00000026696.1"/>
    </source>
</evidence>
<dbReference type="PROSITE" id="PS50089">
    <property type="entry name" value="ZF_RING_2"/>
    <property type="match status" value="1"/>
</dbReference>
<keyword evidence="4" id="KW-0862">Zinc</keyword>
<accession>A0A8C5GAS3</accession>
<dbReference type="SMART" id="SM00184">
    <property type="entry name" value="RING"/>
    <property type="match status" value="1"/>
</dbReference>
<dbReference type="Pfam" id="PF13923">
    <property type="entry name" value="zf-C3HC4_2"/>
    <property type="match status" value="1"/>
</dbReference>
<dbReference type="Proteomes" id="UP000694680">
    <property type="component" value="Chromosome 15"/>
</dbReference>
<proteinExistence type="predicted"/>
<dbReference type="GO" id="GO:0008270">
    <property type="term" value="F:zinc ion binding"/>
    <property type="evidence" value="ECO:0007669"/>
    <property type="project" value="UniProtKB-KW"/>
</dbReference>
<evidence type="ECO:0000313" key="9">
    <source>
        <dbReference type="Proteomes" id="UP000694680"/>
    </source>
</evidence>
<keyword evidence="3 6" id="KW-0863">Zinc-finger</keyword>
<sequence length="264" mass="30572">MRPTTVVSSTNFTMWLVVDLVEHHESSVVNNWFSLVFNSKHFPFLPQPTISLSQFYPYIRCPLCCGFLIDATTITECLHTFCKSCIVKYFFYSNRCPTCSIVVHQTQPLYNIRPDRQLQDIVYKMVPFLEHNERELMCKFYNARALEVPKPELPPPPTAGVIQKPKKDSIPRPLLTVPSVLDVSLLLDFVGAEEGICNYKPLDRRYVRVSSEATIRHVELFIRKKMELSPTCQVRILNIMITSWLYTRGCPLTQWFSTLGSQDR</sequence>
<dbReference type="AlphaFoldDB" id="A0A8C5GAS3"/>
<dbReference type="CDD" id="cd16738">
    <property type="entry name" value="RING-HC_PCGF6"/>
    <property type="match status" value="1"/>
</dbReference>
<evidence type="ECO:0000256" key="3">
    <source>
        <dbReference type="ARBA" id="ARBA00022771"/>
    </source>
</evidence>
<dbReference type="PANTHER" id="PTHR45893">
    <property type="entry name" value="POLYCOMB GROUP RING FINGER PROTEIN"/>
    <property type="match status" value="1"/>
</dbReference>
<evidence type="ECO:0000256" key="6">
    <source>
        <dbReference type="PROSITE-ProRule" id="PRU00175"/>
    </source>
</evidence>
<dbReference type="PROSITE" id="PS00518">
    <property type="entry name" value="ZF_RING_1"/>
    <property type="match status" value="1"/>
</dbReference>